<dbReference type="EMBL" id="VNIB01000006">
    <property type="protein sequence ID" value="TYO98565.1"/>
    <property type="molecule type" value="Genomic_DNA"/>
</dbReference>
<dbReference type="Gene3D" id="3.40.50.300">
    <property type="entry name" value="P-loop containing nucleotide triphosphate hydrolases"/>
    <property type="match status" value="1"/>
</dbReference>
<sequence length="259" mass="27604">MKIAVTGKGGVGKTTISGMLARLLAAEGHRVLAIDADPDANLASALGISEAEFRKITPIAKMKEEAEKRTEASGSGSYFILNPKVDDLPEKYCLEHAGVRLLSMGTVEQGGTGCVCPEHTLVRRLMKHLLIERDDVVIMDMEAGIEHLGRGTAESVDALIIVVEPGRRSVQTAEQIKRLAGDIGIKNTFVVGSKIRDEADGRFITGALQDIELLGLVSLSDVVREADLKGVSPFDIGGDVVDEIRSIKDTLFAKVAGAS</sequence>
<dbReference type="Proteomes" id="UP000324159">
    <property type="component" value="Unassembled WGS sequence"/>
</dbReference>
<comment type="caution">
    <text evidence="4">The sequence shown here is derived from an EMBL/GenBank/DDBJ whole genome shotgun (WGS) entry which is preliminary data.</text>
</comment>
<feature type="domain" description="CobQ/CobB/MinD/ParA nucleotide binding" evidence="3">
    <location>
        <begin position="4"/>
        <end position="231"/>
    </location>
</feature>
<dbReference type="InterPro" id="IPR050625">
    <property type="entry name" value="ParA/MinD_ATPase"/>
</dbReference>
<dbReference type="GO" id="GO:0009898">
    <property type="term" value="C:cytoplasmic side of plasma membrane"/>
    <property type="evidence" value="ECO:0007669"/>
    <property type="project" value="TreeGrafter"/>
</dbReference>
<accession>A0A5D3WI57</accession>
<evidence type="ECO:0000313" key="4">
    <source>
        <dbReference type="EMBL" id="TYO98565.1"/>
    </source>
</evidence>
<dbReference type="CDD" id="cd02034">
    <property type="entry name" value="CooC1"/>
    <property type="match status" value="1"/>
</dbReference>
<name>A0A5D3WI57_9BACT</name>
<dbReference type="GO" id="GO:0051782">
    <property type="term" value="P:negative regulation of cell division"/>
    <property type="evidence" value="ECO:0007669"/>
    <property type="project" value="TreeGrafter"/>
</dbReference>
<dbReference type="FunFam" id="3.40.50.300:FF:001573">
    <property type="entry name" value="Carbon monoxide dehydrogenase accessory protein CooC"/>
    <property type="match status" value="1"/>
</dbReference>
<dbReference type="Pfam" id="PF01656">
    <property type="entry name" value="CbiA"/>
    <property type="match status" value="1"/>
</dbReference>
<reference evidence="4 5" key="1">
    <citation type="submission" date="2019-07" db="EMBL/GenBank/DDBJ databases">
        <title>Genomic Encyclopedia of Type Strains, Phase IV (KMG-IV): sequencing the most valuable type-strain genomes for metagenomic binning, comparative biology and taxonomic classification.</title>
        <authorList>
            <person name="Goeker M."/>
        </authorList>
    </citation>
    <scope>NUCLEOTIDE SEQUENCE [LARGE SCALE GENOMIC DNA]</scope>
    <source>
        <strain evidence="4 5">SS015</strain>
    </source>
</reference>
<dbReference type="AlphaFoldDB" id="A0A5D3WI57"/>
<dbReference type="InterPro" id="IPR002586">
    <property type="entry name" value="CobQ/CobB/MinD/ParA_Nub-bd_dom"/>
</dbReference>
<evidence type="ECO:0000259" key="3">
    <source>
        <dbReference type="Pfam" id="PF01656"/>
    </source>
</evidence>
<dbReference type="GO" id="GO:0016887">
    <property type="term" value="F:ATP hydrolysis activity"/>
    <property type="evidence" value="ECO:0007669"/>
    <property type="project" value="TreeGrafter"/>
</dbReference>
<keyword evidence="5" id="KW-1185">Reference proteome</keyword>
<dbReference type="GO" id="GO:0005524">
    <property type="term" value="F:ATP binding"/>
    <property type="evidence" value="ECO:0007669"/>
    <property type="project" value="UniProtKB-KW"/>
</dbReference>
<keyword evidence="1" id="KW-0547">Nucleotide-binding</keyword>
<proteinExistence type="predicted"/>
<dbReference type="InterPro" id="IPR027417">
    <property type="entry name" value="P-loop_NTPase"/>
</dbReference>
<dbReference type="GO" id="GO:0005829">
    <property type="term" value="C:cytosol"/>
    <property type="evidence" value="ECO:0007669"/>
    <property type="project" value="TreeGrafter"/>
</dbReference>
<evidence type="ECO:0000313" key="5">
    <source>
        <dbReference type="Proteomes" id="UP000324159"/>
    </source>
</evidence>
<evidence type="ECO:0000256" key="2">
    <source>
        <dbReference type="ARBA" id="ARBA00022840"/>
    </source>
</evidence>
<gene>
    <name evidence="4" type="ORF">EDC39_106171</name>
</gene>
<protein>
    <submittedName>
        <fullName evidence="4">CO dehydrogenase maturation factor</fullName>
    </submittedName>
</protein>
<evidence type="ECO:0000256" key="1">
    <source>
        <dbReference type="ARBA" id="ARBA00022741"/>
    </source>
</evidence>
<dbReference type="InterPro" id="IPR014433">
    <property type="entry name" value="CooC"/>
</dbReference>
<dbReference type="PANTHER" id="PTHR43384">
    <property type="entry name" value="SEPTUM SITE-DETERMINING PROTEIN MIND HOMOLOG, CHLOROPLASTIC-RELATED"/>
    <property type="match status" value="1"/>
</dbReference>
<dbReference type="PIRSF" id="PIRSF005647">
    <property type="entry name" value="CooC"/>
    <property type="match status" value="1"/>
</dbReference>
<organism evidence="4 5">
    <name type="scientific">Geothermobacter ehrlichii</name>
    <dbReference type="NCBI Taxonomy" id="213224"/>
    <lineage>
        <taxon>Bacteria</taxon>
        <taxon>Pseudomonadati</taxon>
        <taxon>Thermodesulfobacteriota</taxon>
        <taxon>Desulfuromonadia</taxon>
        <taxon>Desulfuromonadales</taxon>
        <taxon>Geothermobacteraceae</taxon>
        <taxon>Geothermobacter</taxon>
    </lineage>
</organism>
<dbReference type="RefSeq" id="WP_148895935.1">
    <property type="nucleotide sequence ID" value="NZ_VNIB01000006.1"/>
</dbReference>
<dbReference type="SUPFAM" id="SSF52540">
    <property type="entry name" value="P-loop containing nucleoside triphosphate hydrolases"/>
    <property type="match status" value="1"/>
</dbReference>
<dbReference type="OrthoDB" id="7346657at2"/>
<dbReference type="PANTHER" id="PTHR43384:SF6">
    <property type="entry name" value="SEPTUM SITE-DETERMINING PROTEIN MIND HOMOLOG, CHLOROPLASTIC"/>
    <property type="match status" value="1"/>
</dbReference>
<keyword evidence="2" id="KW-0067">ATP-binding</keyword>